<evidence type="ECO:0000259" key="1">
    <source>
        <dbReference type="Pfam" id="PF00656"/>
    </source>
</evidence>
<protein>
    <submittedName>
        <fullName evidence="2">Peptidase C14 caspase catalytic subunit p20</fullName>
    </submittedName>
</protein>
<dbReference type="AlphaFoldDB" id="E3I571"/>
<dbReference type="GO" id="GO:0005737">
    <property type="term" value="C:cytoplasm"/>
    <property type="evidence" value="ECO:0007669"/>
    <property type="project" value="TreeGrafter"/>
</dbReference>
<name>E3I571_RHOVT</name>
<dbReference type="InterPro" id="IPR050452">
    <property type="entry name" value="Metacaspase"/>
</dbReference>
<dbReference type="SUPFAM" id="SSF52129">
    <property type="entry name" value="Caspase-like"/>
    <property type="match status" value="1"/>
</dbReference>
<sequence>MRTYRRLSFAFAALGALVFALIAGYGGAGAAIFAPGGGTIRALVVGIDDYRYQRPLQGAVADAKDLDRTLKAARVPPANIALLLDRVAKRQAIVDAMERLLAEARPGDLAIIAFAGHGTRIREMYENTKPDHKDEAYVLADFDENNASDRSELIAGPEMKSWIGVLDGKGVDVLFIADTCHGGGMTRTFQPDSNILTYRQIDLSKEVQLEATSVATVLDAARDAASFPRLTFLAAADPSQKAPEVKIAGEATRRGALSYAVARAIEGAALPRGAGALSRGDLFEYARQRSLEYTNGQQTIFTTPGEKAKLGEPVFRTASGGEPVPTPHRLDARPIRVAVSNGDLALLSNVKSRIAKFEITEDKAKADLVFVPEKRKAVSDGDILAEDVSAADIPGVVDRIYASRALTRLTEDRWQKFRLGPDNSLHHAGDYVSLEADDAQGKFVIVFNITGSGQVQYLYPPAGGGNYPFGGTTWSMQAPVREPFGSDQVVAILSKKRLADLERYLQDHDGSFIAGTLPELIRNHLDPERDVRIGMATIVTQPWKGIVR</sequence>
<dbReference type="Gene3D" id="3.40.50.1460">
    <property type="match status" value="1"/>
</dbReference>
<keyword evidence="3" id="KW-1185">Reference proteome</keyword>
<dbReference type="Pfam" id="PF00656">
    <property type="entry name" value="Peptidase_C14"/>
    <property type="match status" value="1"/>
</dbReference>
<dbReference type="EMBL" id="CP002292">
    <property type="protein sequence ID" value="ADP70521.1"/>
    <property type="molecule type" value="Genomic_DNA"/>
</dbReference>
<accession>E3I571</accession>
<dbReference type="GO" id="GO:0004197">
    <property type="term" value="F:cysteine-type endopeptidase activity"/>
    <property type="evidence" value="ECO:0007669"/>
    <property type="project" value="InterPro"/>
</dbReference>
<evidence type="ECO:0000313" key="3">
    <source>
        <dbReference type="Proteomes" id="UP000001399"/>
    </source>
</evidence>
<gene>
    <name evidence="2" type="ordered locus">Rvan_1259</name>
</gene>
<dbReference type="RefSeq" id="WP_013418924.1">
    <property type="nucleotide sequence ID" value="NC_014664.1"/>
</dbReference>
<dbReference type="HOGENOM" id="CLU_506100_0_0_5"/>
<reference evidence="3" key="1">
    <citation type="journal article" date="2011" name="J. Bacteriol.">
        <title>Genome sequences of eight morphologically diverse alphaproteobacteria.</title>
        <authorList>
            <consortium name="US DOE Joint Genome Institute"/>
            <person name="Brown P.J."/>
            <person name="Kysela D.T."/>
            <person name="Buechlein A."/>
            <person name="Hemmerich C."/>
            <person name="Brun Y.V."/>
        </authorList>
    </citation>
    <scope>NUCLEOTIDE SEQUENCE [LARGE SCALE GENOMIC DNA]</scope>
    <source>
        <strain evidence="3">ATCC 17100 / ATH 3.1.1 / DSM 162 / LMG 4299</strain>
    </source>
</reference>
<organism evidence="2 3">
    <name type="scientific">Rhodomicrobium vannielii (strain ATCC 17100 / DSM 162 / LMG 4299 / NCIMB 10020 / ATH 3.1.1)</name>
    <dbReference type="NCBI Taxonomy" id="648757"/>
    <lineage>
        <taxon>Bacteria</taxon>
        <taxon>Pseudomonadati</taxon>
        <taxon>Pseudomonadota</taxon>
        <taxon>Alphaproteobacteria</taxon>
        <taxon>Hyphomicrobiales</taxon>
        <taxon>Hyphomicrobiaceae</taxon>
        <taxon>Rhodomicrobium</taxon>
    </lineage>
</organism>
<dbReference type="OrthoDB" id="6872474at2"/>
<feature type="domain" description="Peptidase C14 caspase" evidence="1">
    <location>
        <begin position="41"/>
        <end position="258"/>
    </location>
</feature>
<dbReference type="InterPro" id="IPR011600">
    <property type="entry name" value="Pept_C14_caspase"/>
</dbReference>
<dbReference type="STRING" id="648757.Rvan_1259"/>
<proteinExistence type="predicted"/>
<dbReference type="Proteomes" id="UP000001399">
    <property type="component" value="Chromosome"/>
</dbReference>
<dbReference type="PANTHER" id="PTHR48104:SF30">
    <property type="entry name" value="METACASPASE-1"/>
    <property type="match status" value="1"/>
</dbReference>
<evidence type="ECO:0000313" key="2">
    <source>
        <dbReference type="EMBL" id="ADP70521.1"/>
    </source>
</evidence>
<dbReference type="InterPro" id="IPR029030">
    <property type="entry name" value="Caspase-like_dom_sf"/>
</dbReference>
<dbReference type="GO" id="GO:0006508">
    <property type="term" value="P:proteolysis"/>
    <property type="evidence" value="ECO:0007669"/>
    <property type="project" value="InterPro"/>
</dbReference>
<dbReference type="KEGG" id="rva:Rvan_1259"/>
<dbReference type="eggNOG" id="COG4249">
    <property type="taxonomic scope" value="Bacteria"/>
</dbReference>
<dbReference type="PANTHER" id="PTHR48104">
    <property type="entry name" value="METACASPASE-4"/>
    <property type="match status" value="1"/>
</dbReference>